<evidence type="ECO:0000259" key="6">
    <source>
        <dbReference type="Pfam" id="PF04679"/>
    </source>
</evidence>
<dbReference type="EC" id="6.5.1.1" evidence="2"/>
<dbReference type="Gene3D" id="3.30.470.30">
    <property type="entry name" value="DNA ligase/mRNA capping enzyme"/>
    <property type="match status" value="1"/>
</dbReference>
<sequence length="263" mass="28155">MRTVSAASGGLLQMRTRRGNDIPSSRFPELRDLTDAYGDIVLDGELVVFTGDLPDFGAVITRMRAASRRASALAEAHPATVLVFDLLRLDGVDLRARPYVERREILEGLALPEGWVVPPRFADGPATVAASMEHGIEGVVAKRLNSSYVSGRSRNWIKRRHEGVIDAIVIGWVRRSSGGISLLLAESAPGGLAYTGRCTAPAGLLAVLVPLAAASPAAAVPSPAGAVQWVRPQLQVEVTASSRGPDGRLRQPRFVRARLDQLE</sequence>
<evidence type="ECO:0000256" key="3">
    <source>
        <dbReference type="ARBA" id="ARBA00022598"/>
    </source>
</evidence>
<dbReference type="Proteomes" id="UP001183604">
    <property type="component" value="Unassembled WGS sequence"/>
</dbReference>
<dbReference type="InterPro" id="IPR050191">
    <property type="entry name" value="ATP-dep_DNA_ligase"/>
</dbReference>
<dbReference type="Gene3D" id="3.30.1490.70">
    <property type="match status" value="1"/>
</dbReference>
<feature type="domain" description="ATP-dependent DNA ligase family profile" evidence="5">
    <location>
        <begin position="9"/>
        <end position="158"/>
    </location>
</feature>
<dbReference type="InterPro" id="IPR012310">
    <property type="entry name" value="DNA_ligase_ATP-dep_cent"/>
</dbReference>
<comment type="caution">
    <text evidence="7">The sequence shown here is derived from an EMBL/GenBank/DDBJ whole genome shotgun (WGS) entry which is preliminary data.</text>
</comment>
<dbReference type="InterPro" id="IPR012340">
    <property type="entry name" value="NA-bd_OB-fold"/>
</dbReference>
<name>A0ABU2AI09_9ACTN</name>
<gene>
    <name evidence="7" type="ORF">J2S69_000574</name>
</gene>
<dbReference type="PANTHER" id="PTHR45674:SF4">
    <property type="entry name" value="DNA LIGASE 1"/>
    <property type="match status" value="1"/>
</dbReference>
<dbReference type="SUPFAM" id="SSF50249">
    <property type="entry name" value="Nucleic acid-binding proteins"/>
    <property type="match status" value="1"/>
</dbReference>
<comment type="similarity">
    <text evidence="1">Belongs to the ATP-dependent DNA ligase family.</text>
</comment>
<dbReference type="EMBL" id="JAVDYD010000001">
    <property type="protein sequence ID" value="MDR7336855.1"/>
    <property type="molecule type" value="Genomic_DNA"/>
</dbReference>
<dbReference type="GO" id="GO:0003910">
    <property type="term" value="F:DNA ligase (ATP) activity"/>
    <property type="evidence" value="ECO:0007669"/>
    <property type="project" value="UniProtKB-EC"/>
</dbReference>
<keyword evidence="3 7" id="KW-0436">Ligase</keyword>
<evidence type="ECO:0000313" key="7">
    <source>
        <dbReference type="EMBL" id="MDR7336855.1"/>
    </source>
</evidence>
<evidence type="ECO:0000256" key="2">
    <source>
        <dbReference type="ARBA" id="ARBA00012727"/>
    </source>
</evidence>
<accession>A0ABU2AI09</accession>
<dbReference type="InterPro" id="IPR012309">
    <property type="entry name" value="DNA_ligase_ATP-dep_C"/>
</dbReference>
<dbReference type="Gene3D" id="2.40.50.140">
    <property type="entry name" value="Nucleic acid-binding proteins"/>
    <property type="match status" value="1"/>
</dbReference>
<dbReference type="PANTHER" id="PTHR45674">
    <property type="entry name" value="DNA LIGASE 1/3 FAMILY MEMBER"/>
    <property type="match status" value="1"/>
</dbReference>
<evidence type="ECO:0000259" key="5">
    <source>
        <dbReference type="Pfam" id="PF01068"/>
    </source>
</evidence>
<dbReference type="SUPFAM" id="SSF56091">
    <property type="entry name" value="DNA ligase/mRNA capping enzyme, catalytic domain"/>
    <property type="match status" value="1"/>
</dbReference>
<proteinExistence type="inferred from homology"/>
<evidence type="ECO:0000256" key="1">
    <source>
        <dbReference type="ARBA" id="ARBA00007572"/>
    </source>
</evidence>
<keyword evidence="8" id="KW-1185">Reference proteome</keyword>
<evidence type="ECO:0000313" key="8">
    <source>
        <dbReference type="Proteomes" id="UP001183604"/>
    </source>
</evidence>
<dbReference type="Pfam" id="PF04679">
    <property type="entry name" value="DNA_ligase_A_C"/>
    <property type="match status" value="1"/>
</dbReference>
<feature type="domain" description="DNA ligase ATP-dependent C-terminal" evidence="6">
    <location>
        <begin position="208"/>
        <end position="260"/>
    </location>
</feature>
<protein>
    <recommendedName>
        <fullName evidence="2">DNA ligase (ATP)</fullName>
        <ecNumber evidence="2">6.5.1.1</ecNumber>
    </recommendedName>
</protein>
<dbReference type="Pfam" id="PF01068">
    <property type="entry name" value="DNA_ligase_A_M"/>
    <property type="match status" value="1"/>
</dbReference>
<evidence type="ECO:0000256" key="4">
    <source>
        <dbReference type="ARBA" id="ARBA00034003"/>
    </source>
</evidence>
<reference evidence="7 8" key="1">
    <citation type="submission" date="2023-07" db="EMBL/GenBank/DDBJ databases">
        <title>Sequencing the genomes of 1000 actinobacteria strains.</title>
        <authorList>
            <person name="Klenk H.-P."/>
        </authorList>
    </citation>
    <scope>NUCLEOTIDE SEQUENCE [LARGE SCALE GENOMIC DNA]</scope>
    <source>
        <strain evidence="7 8">DSM 44724</strain>
    </source>
</reference>
<organism evidence="7 8">
    <name type="scientific">Glycomyces lechevalierae</name>
    <dbReference type="NCBI Taxonomy" id="256034"/>
    <lineage>
        <taxon>Bacteria</taxon>
        <taxon>Bacillati</taxon>
        <taxon>Actinomycetota</taxon>
        <taxon>Actinomycetes</taxon>
        <taxon>Glycomycetales</taxon>
        <taxon>Glycomycetaceae</taxon>
        <taxon>Glycomyces</taxon>
    </lineage>
</organism>
<comment type="catalytic activity">
    <reaction evidence="4">
        <text>ATP + (deoxyribonucleotide)n-3'-hydroxyl + 5'-phospho-(deoxyribonucleotide)m = (deoxyribonucleotide)n+m + AMP + diphosphate.</text>
        <dbReference type="EC" id="6.5.1.1"/>
    </reaction>
</comment>